<dbReference type="EnsemblMetazoa" id="GPAI043688-RA">
    <property type="protein sequence ID" value="GPAI043688-PA"/>
    <property type="gene ID" value="GPAI043688"/>
</dbReference>
<reference evidence="2" key="2">
    <citation type="submission" date="2020-05" db="UniProtKB">
        <authorList>
            <consortium name="EnsemblMetazoa"/>
        </authorList>
    </citation>
    <scope>IDENTIFICATION</scope>
    <source>
        <strain evidence="2">IAEA</strain>
    </source>
</reference>
<accession>A0A1B0AF06</accession>
<name>A0A1B0AF06_GLOPL</name>
<dbReference type="Proteomes" id="UP000092445">
    <property type="component" value="Unassembled WGS sequence"/>
</dbReference>
<feature type="region of interest" description="Disordered" evidence="1">
    <location>
        <begin position="248"/>
        <end position="269"/>
    </location>
</feature>
<dbReference type="VEuPathDB" id="VectorBase:GPAI043688"/>
<organism evidence="2 3">
    <name type="scientific">Glossina pallidipes</name>
    <name type="common">Tsetse fly</name>
    <dbReference type="NCBI Taxonomy" id="7398"/>
    <lineage>
        <taxon>Eukaryota</taxon>
        <taxon>Metazoa</taxon>
        <taxon>Ecdysozoa</taxon>
        <taxon>Arthropoda</taxon>
        <taxon>Hexapoda</taxon>
        <taxon>Insecta</taxon>
        <taxon>Pterygota</taxon>
        <taxon>Neoptera</taxon>
        <taxon>Endopterygota</taxon>
        <taxon>Diptera</taxon>
        <taxon>Brachycera</taxon>
        <taxon>Muscomorpha</taxon>
        <taxon>Hippoboscoidea</taxon>
        <taxon>Glossinidae</taxon>
        <taxon>Glossina</taxon>
    </lineage>
</organism>
<dbReference type="AlphaFoldDB" id="A0A1B0AF06"/>
<reference evidence="3" key="1">
    <citation type="submission" date="2014-03" db="EMBL/GenBank/DDBJ databases">
        <authorList>
            <person name="Aksoy S."/>
            <person name="Warren W."/>
            <person name="Wilson R.K."/>
        </authorList>
    </citation>
    <scope>NUCLEOTIDE SEQUENCE [LARGE SCALE GENOMIC DNA]</scope>
    <source>
        <strain evidence="3">IAEA</strain>
    </source>
</reference>
<evidence type="ECO:0000256" key="1">
    <source>
        <dbReference type="SAM" id="MobiDB-lite"/>
    </source>
</evidence>
<keyword evidence="3" id="KW-1185">Reference proteome</keyword>
<evidence type="ECO:0000313" key="3">
    <source>
        <dbReference type="Proteomes" id="UP000092445"/>
    </source>
</evidence>
<proteinExistence type="predicted"/>
<evidence type="ECO:0000313" key="2">
    <source>
        <dbReference type="EnsemblMetazoa" id="GPAI043688-PA"/>
    </source>
</evidence>
<sequence>MNVNGHIWIKNSRQNVDPTDGDVEYQAFCFGFKSYVMLLGIAMAMMMRYHLYSTATTIQFEAALSAAFSIVCEYKQVLSTNIAEALQHNTTQSVSRQYDINSCYHNNHPASKLTGSVTQSKHTAVDCVCCVEQEQTAPTKFLLEAYTTRETAFIVRFCDIEQYSVGLHRMCVYERTQGAVFFLNTPSSSSSANQAFHDTQPQSLSTQHVCYVPLNEHTRCVQLSLQQNAISFISKYVILRNNKKNRSIFGEDDNNSKNDDDNGDDDDSL</sequence>
<protein>
    <submittedName>
        <fullName evidence="2">Uncharacterized protein</fullName>
    </submittedName>
</protein>